<feature type="region of interest" description="Disordered" evidence="1">
    <location>
        <begin position="640"/>
        <end position="660"/>
    </location>
</feature>
<comment type="caution">
    <text evidence="2">The sequence shown here is derived from an EMBL/GenBank/DDBJ whole genome shotgun (WGS) entry which is preliminary data.</text>
</comment>
<feature type="compositionally biased region" description="Basic and acidic residues" evidence="1">
    <location>
        <begin position="224"/>
        <end position="235"/>
    </location>
</feature>
<feature type="compositionally biased region" description="Polar residues" evidence="1">
    <location>
        <begin position="302"/>
        <end position="312"/>
    </location>
</feature>
<feature type="compositionally biased region" description="Low complexity" evidence="1">
    <location>
        <begin position="165"/>
        <end position="178"/>
    </location>
</feature>
<reference evidence="2" key="1">
    <citation type="submission" date="2021-01" db="EMBL/GenBank/DDBJ databases">
        <title>Deciphering the adaptive evolutionary patterns associated with biogeogrpahic diversity in the finger millet blast pathogen Magnaporthe oryzae in Eastern Africa.</title>
        <authorList>
            <person name="Onyema G."/>
            <person name="Shittu T.A."/>
            <person name="Dodsworth S."/>
            <person name="Devilliers S."/>
            <person name="Muthumeenakshi S."/>
            <person name="Sreenivasaprasad S."/>
        </authorList>
    </citation>
    <scope>NUCLEOTIDE SEQUENCE</scope>
    <source>
        <strain evidence="2">D15/s37</strain>
    </source>
</reference>
<feature type="region of interest" description="Disordered" evidence="1">
    <location>
        <begin position="121"/>
        <end position="146"/>
    </location>
</feature>
<feature type="region of interest" description="Disordered" evidence="1">
    <location>
        <begin position="680"/>
        <end position="704"/>
    </location>
</feature>
<evidence type="ECO:0000313" key="3">
    <source>
        <dbReference type="Proteomes" id="UP001059893"/>
    </source>
</evidence>
<feature type="compositionally biased region" description="Low complexity" evidence="1">
    <location>
        <begin position="568"/>
        <end position="583"/>
    </location>
</feature>
<proteinExistence type="predicted"/>
<sequence length="751" mass="81760">MNMGQGSDSAYYWTPMNNIGGFLTSEDLLDMDSCLNLDGNMSTTDSMSTDGVEHCNMFSIDPNDELEIKKEHSPAFSFLPGDQGTDAVYASAAGEELDFRSHHHQQQQPHLDHTSIESLDGTHHHEQQQLRSLSPSSSFDANHAGSNSDTEILRFEHLSVHSPRKPAAVPASAPVSRRGSPRKVTDRLAGVCSGIYKKASATLGSAGTHHQRQNSRSASNGLRQKLEREGEHEEGLTVAPLNIHRAMPTYEGLPLTPPLSGRGLTQQQQQQQPFVSGPVEDPFSSKPNPAGRQQPIVLPETPSGTPLMSSQDMTAAQQAYATANYAAMPVTSAASIDPELWAAAQFKLSPQFWDGSSPTGLPHVESAVPSPLAIDRMDTREGQCYAFAASAASVASTATMMVTRKQSNRNLAAAQANQHGTVSMSQLDLTNDGLMIHMPQPRGPPHAATLLAMQQQHQQQLMNQYHHVHQQQQQQQQHLLQGANFQRQPQTVPMLSPDVSHRPDHGMHQQQQQQQQQQTHNTHHHRRPKPKAPSSGARHTGPGGSLVSPRKVSSGASPRKVSSHSSPRKASGGSGSARSTTSPSPKPRQQLLHASRRSTSMQSLRDGDSSLSSLSSSATAAIRKRRSWASRPDLDMYALESQQQQQQQRRQTSSERPSVGNLSIGFVNYTAMDHDVLMAGVAPSGSSKTKARREKENREREDRMKEAFVQAVSAAGGDAGRFMNGLELVRTYKSLAAVNFFPRGDEHSAPI</sequence>
<gene>
    <name evidence="2" type="ORF">MCOR33_002755</name>
</gene>
<feature type="region of interest" description="Disordered" evidence="1">
    <location>
        <begin position="458"/>
        <end position="627"/>
    </location>
</feature>
<evidence type="ECO:0000256" key="1">
    <source>
        <dbReference type="SAM" id="MobiDB-lite"/>
    </source>
</evidence>
<organism evidence="2 3">
    <name type="scientific">Pyricularia grisea</name>
    <name type="common">Crabgrass-specific blast fungus</name>
    <name type="synonym">Magnaporthe grisea</name>
    <dbReference type="NCBI Taxonomy" id="148305"/>
    <lineage>
        <taxon>Eukaryota</taxon>
        <taxon>Fungi</taxon>
        <taxon>Dikarya</taxon>
        <taxon>Ascomycota</taxon>
        <taxon>Pezizomycotina</taxon>
        <taxon>Sordariomycetes</taxon>
        <taxon>Sordariomycetidae</taxon>
        <taxon>Magnaporthales</taxon>
        <taxon>Pyriculariaceae</taxon>
        <taxon>Pyricularia</taxon>
    </lineage>
</organism>
<protein>
    <recommendedName>
        <fullName evidence="4">Developmental regulatory protein wetA</fullName>
    </recommendedName>
</protein>
<feature type="region of interest" description="Disordered" evidence="1">
    <location>
        <begin position="159"/>
        <end position="186"/>
    </location>
</feature>
<keyword evidence="3" id="KW-1185">Reference proteome</keyword>
<feature type="compositionally biased region" description="Low complexity" evidence="1">
    <location>
        <begin position="509"/>
        <end position="518"/>
    </location>
</feature>
<evidence type="ECO:0000313" key="2">
    <source>
        <dbReference type="EMBL" id="KAI6301771.1"/>
    </source>
</evidence>
<feature type="compositionally biased region" description="Basic and acidic residues" evidence="1">
    <location>
        <begin position="693"/>
        <end position="704"/>
    </location>
</feature>
<feature type="compositionally biased region" description="Low complexity" evidence="1">
    <location>
        <begin position="458"/>
        <end position="481"/>
    </location>
</feature>
<evidence type="ECO:0008006" key="4">
    <source>
        <dbReference type="Google" id="ProtNLM"/>
    </source>
</evidence>
<feature type="compositionally biased region" description="Basic residues" evidence="1">
    <location>
        <begin position="521"/>
        <end position="530"/>
    </location>
</feature>
<feature type="compositionally biased region" description="Low complexity" evidence="1">
    <location>
        <begin position="642"/>
        <end position="651"/>
    </location>
</feature>
<feature type="compositionally biased region" description="Low complexity" evidence="1">
    <location>
        <begin position="129"/>
        <end position="138"/>
    </location>
</feature>
<feature type="region of interest" description="Disordered" evidence="1">
    <location>
        <begin position="202"/>
        <end position="312"/>
    </location>
</feature>
<dbReference type="Proteomes" id="UP001059893">
    <property type="component" value="Unassembled WGS sequence"/>
</dbReference>
<dbReference type="EMBL" id="JABSND010000033">
    <property type="protein sequence ID" value="KAI6301771.1"/>
    <property type="molecule type" value="Genomic_DNA"/>
</dbReference>
<feature type="compositionally biased region" description="Polar residues" evidence="1">
    <location>
        <begin position="483"/>
        <end position="493"/>
    </location>
</feature>
<name>A0ABQ8NT32_PYRGI</name>
<accession>A0ABQ8NT32</accession>